<dbReference type="Pfam" id="PF00153">
    <property type="entry name" value="Mito_carr"/>
    <property type="match status" value="1"/>
</dbReference>
<keyword evidence="11" id="KW-1185">Reference proteome</keyword>
<dbReference type="Gene3D" id="1.50.40.10">
    <property type="entry name" value="Mitochondrial carrier domain"/>
    <property type="match status" value="1"/>
</dbReference>
<keyword evidence="7 8" id="KW-0472">Membrane</keyword>
<protein>
    <recommendedName>
        <fullName evidence="12">Mitochondrial carrier protein</fullName>
    </recommendedName>
</protein>
<evidence type="ECO:0000313" key="10">
    <source>
        <dbReference type="Ensembl" id="ENSCSAVP00000007034.1"/>
    </source>
</evidence>
<keyword evidence="4" id="KW-0999">Mitochondrion inner membrane</keyword>
<dbReference type="SUPFAM" id="SSF103506">
    <property type="entry name" value="Mitochondrial carrier"/>
    <property type="match status" value="1"/>
</dbReference>
<evidence type="ECO:0000313" key="11">
    <source>
        <dbReference type="Proteomes" id="UP000007875"/>
    </source>
</evidence>
<keyword evidence="9" id="KW-0813">Transport</keyword>
<comment type="subcellular location">
    <subcellularLocation>
        <location evidence="1">Mitochondrion inner membrane</location>
        <topology evidence="1">Multi-pass membrane protein</topology>
    </subcellularLocation>
</comment>
<dbReference type="InterPro" id="IPR051028">
    <property type="entry name" value="Mito_Solute_Carrier"/>
</dbReference>
<dbReference type="Proteomes" id="UP000007875">
    <property type="component" value="Unassembled WGS sequence"/>
</dbReference>
<dbReference type="PANTHER" id="PTHR45678">
    <property type="entry name" value="MITOCHONDRIAL 2-OXODICARBOXYLATE CARRIER 1-RELATED"/>
    <property type="match status" value="1"/>
</dbReference>
<dbReference type="InterPro" id="IPR023395">
    <property type="entry name" value="MCP_dom_sf"/>
</dbReference>
<evidence type="ECO:0000256" key="6">
    <source>
        <dbReference type="ARBA" id="ARBA00023128"/>
    </source>
</evidence>
<comment type="similarity">
    <text evidence="2 9">Belongs to the mitochondrial carrier (TC 2.A.29) family.</text>
</comment>
<evidence type="ECO:0000256" key="3">
    <source>
        <dbReference type="ARBA" id="ARBA00022692"/>
    </source>
</evidence>
<reference evidence="11" key="1">
    <citation type="submission" date="2003-08" db="EMBL/GenBank/DDBJ databases">
        <authorList>
            <person name="Birren B."/>
            <person name="Nusbaum C."/>
            <person name="Abebe A."/>
            <person name="Abouelleil A."/>
            <person name="Adekoya E."/>
            <person name="Ait-zahra M."/>
            <person name="Allen N."/>
            <person name="Allen T."/>
            <person name="An P."/>
            <person name="Anderson M."/>
            <person name="Anderson S."/>
            <person name="Arachchi H."/>
            <person name="Armbruster J."/>
            <person name="Bachantsang P."/>
            <person name="Baldwin J."/>
            <person name="Barry A."/>
            <person name="Bayul T."/>
            <person name="Blitshsteyn B."/>
            <person name="Bloom T."/>
            <person name="Blye J."/>
            <person name="Boguslavskiy L."/>
            <person name="Borowsky M."/>
            <person name="Boukhgalter B."/>
            <person name="Brunache A."/>
            <person name="Butler J."/>
            <person name="Calixte N."/>
            <person name="Calvo S."/>
            <person name="Camarata J."/>
            <person name="Campo K."/>
            <person name="Chang J."/>
            <person name="Cheshatsang Y."/>
            <person name="Citroen M."/>
            <person name="Collymore A."/>
            <person name="Considine T."/>
            <person name="Cook A."/>
            <person name="Cooke P."/>
            <person name="Corum B."/>
            <person name="Cuomo C."/>
            <person name="David R."/>
            <person name="Dawoe T."/>
            <person name="Degray S."/>
            <person name="Dodge S."/>
            <person name="Dooley K."/>
            <person name="Dorje P."/>
            <person name="Dorjee K."/>
            <person name="Dorris L."/>
            <person name="Duffey N."/>
            <person name="Dupes A."/>
            <person name="Elkins T."/>
            <person name="Engels R."/>
            <person name="Erickson J."/>
            <person name="Farina A."/>
            <person name="Faro S."/>
            <person name="Ferreira P."/>
            <person name="Fischer H."/>
            <person name="Fitzgerald M."/>
            <person name="Foley K."/>
            <person name="Gage D."/>
            <person name="Galagan J."/>
            <person name="Gearin G."/>
            <person name="Gnerre S."/>
            <person name="Gnirke A."/>
            <person name="Goyette A."/>
            <person name="Graham J."/>
            <person name="Grandbois E."/>
            <person name="Gyaltsen K."/>
            <person name="Hafez N."/>
            <person name="Hagopian D."/>
            <person name="Hagos B."/>
            <person name="Hall J."/>
            <person name="Hatcher B."/>
            <person name="Heller A."/>
            <person name="Higgins H."/>
            <person name="Honan T."/>
            <person name="Horn A."/>
            <person name="Houde N."/>
            <person name="Hughes L."/>
            <person name="Hulme W."/>
            <person name="Husby E."/>
            <person name="Iliev I."/>
            <person name="Jaffe D."/>
            <person name="Jones C."/>
            <person name="Kamal M."/>
            <person name="Kamat A."/>
            <person name="Kamvysselis M."/>
            <person name="Karlsson E."/>
            <person name="Kells C."/>
            <person name="Kieu A."/>
            <person name="Kisner P."/>
            <person name="Kodira C."/>
            <person name="Kulbokas E."/>
            <person name="Labutti K."/>
            <person name="Lama D."/>
            <person name="Landers T."/>
            <person name="Leger J."/>
            <person name="Levine S."/>
            <person name="Lewis D."/>
            <person name="Lewis T."/>
            <person name="Lindblad-toh K."/>
            <person name="Liu X."/>
            <person name="Lokyitsang T."/>
            <person name="Lokyitsang Y."/>
            <person name="Lucien O."/>
            <person name="Lui A."/>
            <person name="Ma L.J."/>
            <person name="Mabbitt R."/>
            <person name="Macdonald J."/>
            <person name="Maclean C."/>
            <person name="Major J."/>
            <person name="Manning J."/>
            <person name="Marabella R."/>
            <person name="Maru K."/>
            <person name="Matthews C."/>
            <person name="Mauceli E."/>
            <person name="Mccarthy M."/>
            <person name="Mcdonough S."/>
            <person name="Mcghee T."/>
            <person name="Meldrim J."/>
            <person name="Meneus L."/>
            <person name="Mesirov J."/>
            <person name="Mihalev A."/>
            <person name="Mihova T."/>
            <person name="Mikkelsen T."/>
            <person name="Mlenga V."/>
            <person name="Moru K."/>
            <person name="Mozes J."/>
            <person name="Mulrain L."/>
            <person name="Munson G."/>
            <person name="Naylor J."/>
            <person name="Newes C."/>
            <person name="Nguyen C."/>
            <person name="Nguyen N."/>
            <person name="Nguyen T."/>
            <person name="Nicol R."/>
            <person name="Nielsen C."/>
            <person name="Nizzari M."/>
            <person name="Norbu C."/>
            <person name="Norbu N."/>
            <person name="O'donnell P."/>
            <person name="Okoawo O."/>
            <person name="O'leary S."/>
            <person name="Omotosho B."/>
            <person name="O'neill K."/>
            <person name="Osman S."/>
            <person name="Parker S."/>
            <person name="Perrin D."/>
            <person name="Phunkhang P."/>
            <person name="Piqani B."/>
            <person name="Purcell S."/>
            <person name="Rachupka T."/>
            <person name="Ramasamy U."/>
            <person name="Rameau R."/>
            <person name="Ray V."/>
            <person name="Raymond C."/>
            <person name="Retta R."/>
            <person name="Richardson S."/>
            <person name="Rise C."/>
            <person name="Rodriguez J."/>
            <person name="Rogers J."/>
            <person name="Rogov P."/>
            <person name="Rutman M."/>
            <person name="Schupbach R."/>
            <person name="Seaman C."/>
            <person name="Settipalli S."/>
            <person name="Sharpe T."/>
            <person name="Sheridan J."/>
            <person name="Sherpa N."/>
            <person name="Shi J."/>
            <person name="Smirnov S."/>
            <person name="Smith C."/>
            <person name="Sougnez C."/>
            <person name="Spencer B."/>
            <person name="Stalker J."/>
            <person name="Stange-thomann N."/>
            <person name="Stavropoulos S."/>
            <person name="Stetson K."/>
            <person name="Stone C."/>
            <person name="Stone S."/>
            <person name="Stubbs M."/>
            <person name="Talamas J."/>
            <person name="Tchuinga P."/>
            <person name="Tenzing P."/>
            <person name="Tesfaye S."/>
            <person name="Theodore J."/>
            <person name="Thoulutsang Y."/>
            <person name="Topham K."/>
            <person name="Towey S."/>
            <person name="Tsamla T."/>
            <person name="Tsomo N."/>
            <person name="Vallee D."/>
            <person name="Vassiliev H."/>
            <person name="Venkataraman V."/>
            <person name="Vinson J."/>
            <person name="Vo A."/>
            <person name="Wade C."/>
            <person name="Wang S."/>
            <person name="Wangchuk T."/>
            <person name="Wangdi T."/>
            <person name="Whittaker C."/>
            <person name="Wilkinson J."/>
            <person name="Wu Y."/>
            <person name="Wyman D."/>
            <person name="Yadav S."/>
            <person name="Yang S."/>
            <person name="Yang X."/>
            <person name="Yeager S."/>
            <person name="Yee E."/>
            <person name="Young G."/>
            <person name="Zainoun J."/>
            <person name="Zembeck L."/>
            <person name="Zimmer A."/>
            <person name="Zody M."/>
            <person name="Lander E."/>
        </authorList>
    </citation>
    <scope>NUCLEOTIDE SEQUENCE [LARGE SCALE GENOMIC DNA]</scope>
</reference>
<dbReference type="PANTHER" id="PTHR45678:SF5">
    <property type="entry name" value="AT03939P-RELATED"/>
    <property type="match status" value="1"/>
</dbReference>
<dbReference type="GeneTree" id="ENSGT00940000168231"/>
<name>H2YNX6_CIOSA</name>
<keyword evidence="6" id="KW-0496">Mitochondrion</keyword>
<dbReference type="eggNOG" id="KOG0750">
    <property type="taxonomic scope" value="Eukaryota"/>
</dbReference>
<dbReference type="PROSITE" id="PS50920">
    <property type="entry name" value="SOLCAR"/>
    <property type="match status" value="1"/>
</dbReference>
<evidence type="ECO:0000256" key="8">
    <source>
        <dbReference type="PROSITE-ProRule" id="PRU00282"/>
    </source>
</evidence>
<organism evidence="10 11">
    <name type="scientific">Ciona savignyi</name>
    <name type="common">Pacific transparent sea squirt</name>
    <dbReference type="NCBI Taxonomy" id="51511"/>
    <lineage>
        <taxon>Eukaryota</taxon>
        <taxon>Metazoa</taxon>
        <taxon>Chordata</taxon>
        <taxon>Tunicata</taxon>
        <taxon>Ascidiacea</taxon>
        <taxon>Phlebobranchia</taxon>
        <taxon>Cionidae</taxon>
        <taxon>Ciona</taxon>
    </lineage>
</organism>
<feature type="repeat" description="Solcar" evidence="8">
    <location>
        <begin position="35"/>
        <end position="121"/>
    </location>
</feature>
<dbReference type="STRING" id="51511.ENSCSAVP00000007034"/>
<dbReference type="InParanoid" id="H2YNX6"/>
<evidence type="ECO:0000256" key="9">
    <source>
        <dbReference type="RuleBase" id="RU000488"/>
    </source>
</evidence>
<dbReference type="HOGENOM" id="CLU_015166_3_4_1"/>
<dbReference type="GO" id="GO:0005743">
    <property type="term" value="C:mitochondrial inner membrane"/>
    <property type="evidence" value="ECO:0007669"/>
    <property type="project" value="UniProtKB-SubCell"/>
</dbReference>
<evidence type="ECO:0000256" key="7">
    <source>
        <dbReference type="ARBA" id="ARBA00023136"/>
    </source>
</evidence>
<dbReference type="AlphaFoldDB" id="H2YNX6"/>
<evidence type="ECO:0000256" key="2">
    <source>
        <dbReference type="ARBA" id="ARBA00006375"/>
    </source>
</evidence>
<sequence>MATWLRDIPFSMIYFPLYSYLTRIFCWGGSSSSNPPFWVNLVSAMSAAGFAAVAVNPMDVVKTRLQSMHYSRKYNGVVDCVRTIYKEEGLKSFYRGSTPRCFAIAPLFGIAQSVYRLGVCQSIMGIPHNPYV</sequence>
<proteinExistence type="inferred from homology"/>
<evidence type="ECO:0000256" key="1">
    <source>
        <dbReference type="ARBA" id="ARBA00004448"/>
    </source>
</evidence>
<evidence type="ECO:0000256" key="5">
    <source>
        <dbReference type="ARBA" id="ARBA00022989"/>
    </source>
</evidence>
<dbReference type="InterPro" id="IPR018108">
    <property type="entry name" value="MCP_transmembrane"/>
</dbReference>
<reference evidence="10" key="2">
    <citation type="submission" date="2025-08" db="UniProtKB">
        <authorList>
            <consortium name="Ensembl"/>
        </authorList>
    </citation>
    <scope>IDENTIFICATION</scope>
</reference>
<accession>H2YNX6</accession>
<dbReference type="GO" id="GO:0005313">
    <property type="term" value="F:L-glutamate transmembrane transporter activity"/>
    <property type="evidence" value="ECO:0007669"/>
    <property type="project" value="TreeGrafter"/>
</dbReference>
<evidence type="ECO:0008006" key="12">
    <source>
        <dbReference type="Google" id="ProtNLM"/>
    </source>
</evidence>
<keyword evidence="3 8" id="KW-0812">Transmembrane</keyword>
<dbReference type="OMA" id="YLTRIFC"/>
<keyword evidence="5" id="KW-1133">Transmembrane helix</keyword>
<dbReference type="Ensembl" id="ENSCSAVT00000007124.1">
    <property type="protein sequence ID" value="ENSCSAVP00000007034.1"/>
    <property type="gene ID" value="ENSCSAVG00000004205.1"/>
</dbReference>
<dbReference type="GO" id="GO:0015183">
    <property type="term" value="F:L-aspartate transmembrane transporter activity"/>
    <property type="evidence" value="ECO:0007669"/>
    <property type="project" value="TreeGrafter"/>
</dbReference>
<reference evidence="10" key="3">
    <citation type="submission" date="2025-09" db="UniProtKB">
        <authorList>
            <consortium name="Ensembl"/>
        </authorList>
    </citation>
    <scope>IDENTIFICATION</scope>
</reference>
<dbReference type="GO" id="GO:0043490">
    <property type="term" value="P:malate-aspartate shuttle"/>
    <property type="evidence" value="ECO:0007669"/>
    <property type="project" value="TreeGrafter"/>
</dbReference>
<evidence type="ECO:0000256" key="4">
    <source>
        <dbReference type="ARBA" id="ARBA00022792"/>
    </source>
</evidence>